<dbReference type="InterPro" id="IPR016156">
    <property type="entry name" value="FAD/NAD-linked_Rdtase_dimer_sf"/>
</dbReference>
<reference evidence="7 8" key="1">
    <citation type="submission" date="2023-08" db="EMBL/GenBank/DDBJ databases">
        <title>Oxalobacteraceae gen .nov., isolated from river sludge outside the plant.</title>
        <authorList>
            <person name="Zhao S.Y."/>
        </authorList>
    </citation>
    <scope>NUCLEOTIDE SEQUENCE [LARGE SCALE GENOMIC DNA]</scope>
    <source>
        <strain evidence="7 8">R-40</strain>
    </source>
</reference>
<evidence type="ECO:0000256" key="2">
    <source>
        <dbReference type="ARBA" id="ARBA00007532"/>
    </source>
</evidence>
<dbReference type="Gene3D" id="3.50.50.60">
    <property type="entry name" value="FAD/NAD(P)-binding domain"/>
    <property type="match status" value="2"/>
</dbReference>
<gene>
    <name evidence="7" type="ORF">Q8A64_03755</name>
</gene>
<dbReference type="InterPro" id="IPR001100">
    <property type="entry name" value="Pyr_nuc-diS_OxRdtase"/>
</dbReference>
<dbReference type="PRINTS" id="PR00411">
    <property type="entry name" value="PNDRDTASEI"/>
</dbReference>
<comment type="caution">
    <text evidence="7">The sequence shown here is derived from an EMBL/GenBank/DDBJ whole genome shotgun (WGS) entry which is preliminary data.</text>
</comment>
<keyword evidence="8" id="KW-1185">Reference proteome</keyword>
<dbReference type="InterPro" id="IPR004099">
    <property type="entry name" value="Pyr_nucl-diS_OxRdtase_dimer"/>
</dbReference>
<dbReference type="Gene3D" id="1.10.287.990">
    <property type="entry name" value="Fe,Mn superoxide dismutase (SOD) domain"/>
    <property type="match status" value="1"/>
</dbReference>
<dbReference type="InterPro" id="IPR023753">
    <property type="entry name" value="FAD/NAD-binding_dom"/>
</dbReference>
<dbReference type="RefSeq" id="WP_338435424.1">
    <property type="nucleotide sequence ID" value="NZ_JAUYVH010000001.1"/>
</dbReference>
<evidence type="ECO:0000259" key="6">
    <source>
        <dbReference type="Pfam" id="PF07992"/>
    </source>
</evidence>
<dbReference type="InterPro" id="IPR036324">
    <property type="entry name" value="Mn/Fe_SOD_N_sf"/>
</dbReference>
<feature type="domain" description="Pyridine nucleotide-disulphide oxidoreductase dimerisation" evidence="5">
    <location>
        <begin position="348"/>
        <end position="451"/>
    </location>
</feature>
<evidence type="ECO:0000259" key="5">
    <source>
        <dbReference type="Pfam" id="PF02852"/>
    </source>
</evidence>
<dbReference type="PANTHER" id="PTHR43014:SF4">
    <property type="entry name" value="PYRIDINE NUCLEOTIDE-DISULFIDE OXIDOREDUCTASE RCLA-RELATED"/>
    <property type="match status" value="1"/>
</dbReference>
<comment type="cofactor">
    <cofactor evidence="1">
        <name>FAD</name>
        <dbReference type="ChEBI" id="CHEBI:57692"/>
    </cofactor>
</comment>
<dbReference type="Proteomes" id="UP001225596">
    <property type="component" value="Unassembled WGS sequence"/>
</dbReference>
<organism evidence="7 8">
    <name type="scientific">Keguizhuia sedimenti</name>
    <dbReference type="NCBI Taxonomy" id="3064264"/>
    <lineage>
        <taxon>Bacteria</taxon>
        <taxon>Pseudomonadati</taxon>
        <taxon>Pseudomonadota</taxon>
        <taxon>Betaproteobacteria</taxon>
        <taxon>Burkholderiales</taxon>
        <taxon>Oxalobacteraceae</taxon>
        <taxon>Keguizhuia</taxon>
    </lineage>
</organism>
<dbReference type="Pfam" id="PF02852">
    <property type="entry name" value="Pyr_redox_dim"/>
    <property type="match status" value="1"/>
</dbReference>
<dbReference type="GO" id="GO:0004148">
    <property type="term" value="F:dihydrolipoyl dehydrogenase (NADH) activity"/>
    <property type="evidence" value="ECO:0007669"/>
    <property type="project" value="UniProtKB-EC"/>
</dbReference>
<evidence type="ECO:0000313" key="8">
    <source>
        <dbReference type="Proteomes" id="UP001225596"/>
    </source>
</evidence>
<dbReference type="SUPFAM" id="SSF55424">
    <property type="entry name" value="FAD/NAD-linked reductases, dimerisation (C-terminal) domain"/>
    <property type="match status" value="1"/>
</dbReference>
<protein>
    <submittedName>
        <fullName evidence="7">Dihydrolipoyl dehydrogenase</fullName>
        <ecNumber evidence="7">1.8.1.4</ecNumber>
    </submittedName>
</protein>
<evidence type="ECO:0000256" key="3">
    <source>
        <dbReference type="ARBA" id="ARBA00022630"/>
    </source>
</evidence>
<dbReference type="InterPro" id="IPR036188">
    <property type="entry name" value="FAD/NAD-bd_sf"/>
</dbReference>
<sequence length="477" mass="51644">MNQMTVDVAVIGAGSAGLTAYRAAKAHDVRAVLIERGPYGTTCARVGCMPSKLLIAAAEAAHGIEHARGFGIHAANVHVDGAAVMARVKTERDRFAGFVIDYVDQLSSEDRIRGHAKFIDSHRLQVDDHTVIDARSVVIATGSSPSVPQELRGLGDRLLTSDAVFDWDTLPQSIAVIGTGAIGLELGQALHRLGARVTLFGRSKMLAQIDDPGVLAVARTCLADELDLRLESSILSAERDGNAVRVHSRSRDGTERTEHFEFILAATGRKPNIQHLGLERTGIELHENGLPVFDPLTMQCGESAIFIAGDANNERPLLHEATDQGRIAGSNAARYPHVQPGLRHIPFSIAFTDPQIALLGQSYKSLQKGRFVIGSTSFDDQGRSRVMLKNKGVLHVYAETGSSRFIGAAMIAPHAEHLAHLLAWACQSRMTIPQMLELPFYHPVIEEGLRSALRDAKEKLMRGIPEIEHCADCTPGT</sequence>
<name>A0ABU1BKJ2_9BURK</name>
<dbReference type="PANTHER" id="PTHR43014">
    <property type="entry name" value="MERCURIC REDUCTASE"/>
    <property type="match status" value="1"/>
</dbReference>
<accession>A0ABU1BKJ2</accession>
<dbReference type="EC" id="1.8.1.4" evidence="7"/>
<dbReference type="Pfam" id="PF07992">
    <property type="entry name" value="Pyr_redox_2"/>
    <property type="match status" value="1"/>
</dbReference>
<dbReference type="EMBL" id="JAUYVH010000001">
    <property type="protein sequence ID" value="MDQ9169522.1"/>
    <property type="molecule type" value="Genomic_DNA"/>
</dbReference>
<dbReference type="Gene3D" id="3.40.50.720">
    <property type="entry name" value="NAD(P)-binding Rossmann-like Domain"/>
    <property type="match status" value="1"/>
</dbReference>
<keyword evidence="3" id="KW-0285">Flavoprotein</keyword>
<dbReference type="SUPFAM" id="SSF51905">
    <property type="entry name" value="FAD/NAD(P)-binding domain"/>
    <property type="match status" value="1"/>
</dbReference>
<dbReference type="PIRSF" id="PIRSF000350">
    <property type="entry name" value="Mercury_reductase_MerA"/>
    <property type="match status" value="1"/>
</dbReference>
<dbReference type="NCBIfam" id="NF004939">
    <property type="entry name" value="PRK06292.1-1"/>
    <property type="match status" value="1"/>
</dbReference>
<keyword evidence="4" id="KW-0274">FAD</keyword>
<dbReference type="Gene3D" id="3.30.390.30">
    <property type="match status" value="1"/>
</dbReference>
<comment type="similarity">
    <text evidence="2">Belongs to the class-I pyridine nucleotide-disulfide oxidoreductase family.</text>
</comment>
<keyword evidence="7" id="KW-0560">Oxidoreductase</keyword>
<evidence type="ECO:0000313" key="7">
    <source>
        <dbReference type="EMBL" id="MDQ9169522.1"/>
    </source>
</evidence>
<proteinExistence type="inferred from homology"/>
<evidence type="ECO:0000256" key="4">
    <source>
        <dbReference type="ARBA" id="ARBA00022827"/>
    </source>
</evidence>
<dbReference type="PRINTS" id="PR00368">
    <property type="entry name" value="FADPNR"/>
</dbReference>
<feature type="domain" description="FAD/NAD(P)-binding" evidence="6">
    <location>
        <begin position="7"/>
        <end position="325"/>
    </location>
</feature>
<evidence type="ECO:0000256" key="1">
    <source>
        <dbReference type="ARBA" id="ARBA00001974"/>
    </source>
</evidence>